<dbReference type="OrthoDB" id="1686421at2759"/>
<dbReference type="EMBL" id="JACGCM010001990">
    <property type="protein sequence ID" value="KAF6146355.1"/>
    <property type="molecule type" value="Genomic_DNA"/>
</dbReference>
<evidence type="ECO:0008006" key="4">
    <source>
        <dbReference type="Google" id="ProtNLM"/>
    </source>
</evidence>
<accession>A0A7J7LUQ3</accession>
<proteinExistence type="predicted"/>
<sequence length="210" mass="24362">MTKIRGHRTSNIYLFELRFFEENKSFYTSEQDGKKRSSYQCGCKTTLNINWREKLGKFIVNSFSDVHNHNLVSPRNHHHIKVNRFFPEAIKNLTETFELHNISVSKVWDPSMLTPLNEIVMSSAPILDLLTAQTKGRAKGDGTNDGRDAQSDDHDMAKTRSQTRQEAFNCRVCEKYKELVQRFFGLNSVNDLPLHPFEAYYPNLSEEEAK</sequence>
<organism evidence="2 3">
    <name type="scientific">Kingdonia uniflora</name>
    <dbReference type="NCBI Taxonomy" id="39325"/>
    <lineage>
        <taxon>Eukaryota</taxon>
        <taxon>Viridiplantae</taxon>
        <taxon>Streptophyta</taxon>
        <taxon>Embryophyta</taxon>
        <taxon>Tracheophyta</taxon>
        <taxon>Spermatophyta</taxon>
        <taxon>Magnoliopsida</taxon>
        <taxon>Ranunculales</taxon>
        <taxon>Circaeasteraceae</taxon>
        <taxon>Kingdonia</taxon>
    </lineage>
</organism>
<feature type="region of interest" description="Disordered" evidence="1">
    <location>
        <begin position="134"/>
        <end position="163"/>
    </location>
</feature>
<protein>
    <recommendedName>
        <fullName evidence="4">Protein FAR1-RELATED SEQUENCE</fullName>
    </recommendedName>
</protein>
<name>A0A7J7LUQ3_9MAGN</name>
<keyword evidence="3" id="KW-1185">Reference proteome</keyword>
<dbReference type="AlphaFoldDB" id="A0A7J7LUQ3"/>
<gene>
    <name evidence="2" type="ORF">GIB67_020449</name>
</gene>
<evidence type="ECO:0000313" key="3">
    <source>
        <dbReference type="Proteomes" id="UP000541444"/>
    </source>
</evidence>
<feature type="non-terminal residue" evidence="2">
    <location>
        <position position="1"/>
    </location>
</feature>
<dbReference type="Proteomes" id="UP000541444">
    <property type="component" value="Unassembled WGS sequence"/>
</dbReference>
<evidence type="ECO:0000313" key="2">
    <source>
        <dbReference type="EMBL" id="KAF6146355.1"/>
    </source>
</evidence>
<feature type="compositionally biased region" description="Basic and acidic residues" evidence="1">
    <location>
        <begin position="138"/>
        <end position="158"/>
    </location>
</feature>
<comment type="caution">
    <text evidence="2">The sequence shown here is derived from an EMBL/GenBank/DDBJ whole genome shotgun (WGS) entry which is preliminary data.</text>
</comment>
<reference evidence="2 3" key="1">
    <citation type="journal article" date="2020" name="IScience">
        <title>Genome Sequencing of the Endangered Kingdonia uniflora (Circaeasteraceae, Ranunculales) Reveals Potential Mechanisms of Evolutionary Specialization.</title>
        <authorList>
            <person name="Sun Y."/>
            <person name="Deng T."/>
            <person name="Zhang A."/>
            <person name="Moore M.J."/>
            <person name="Landis J.B."/>
            <person name="Lin N."/>
            <person name="Zhang H."/>
            <person name="Zhang X."/>
            <person name="Huang J."/>
            <person name="Zhang X."/>
            <person name="Sun H."/>
            <person name="Wang H."/>
        </authorList>
    </citation>
    <scope>NUCLEOTIDE SEQUENCE [LARGE SCALE GENOMIC DNA]</scope>
    <source>
        <strain evidence="2">TB1705</strain>
        <tissue evidence="2">Leaf</tissue>
    </source>
</reference>
<evidence type="ECO:0000256" key="1">
    <source>
        <dbReference type="SAM" id="MobiDB-lite"/>
    </source>
</evidence>